<evidence type="ECO:0000313" key="1">
    <source>
        <dbReference type="EMBL" id="KAF2255986.1"/>
    </source>
</evidence>
<accession>A0A6A6J036</accession>
<sequence length="164" mass="18090">MIAHSFILGAKQSAPACEVFIAQEASCFLRPAYRVRQHCSSFDRGLAAKRDPAAKVGSQAELPPQTSCNGAEGQLPPLSGSLQAAVLTRTVRMRKMMSVLSALPSFRARSTTFFAARFPRRSLTAQSLPCFPRFMRRPGYCCGHRHMLPRNVRMSRAVAHRDPG</sequence>
<organism evidence="1 2">
    <name type="scientific">Trematosphaeria pertusa</name>
    <dbReference type="NCBI Taxonomy" id="390896"/>
    <lineage>
        <taxon>Eukaryota</taxon>
        <taxon>Fungi</taxon>
        <taxon>Dikarya</taxon>
        <taxon>Ascomycota</taxon>
        <taxon>Pezizomycotina</taxon>
        <taxon>Dothideomycetes</taxon>
        <taxon>Pleosporomycetidae</taxon>
        <taxon>Pleosporales</taxon>
        <taxon>Massarineae</taxon>
        <taxon>Trematosphaeriaceae</taxon>
        <taxon>Trematosphaeria</taxon>
    </lineage>
</organism>
<dbReference type="RefSeq" id="XP_033690990.1">
    <property type="nucleotide sequence ID" value="XM_033819654.1"/>
</dbReference>
<dbReference type="EMBL" id="ML987189">
    <property type="protein sequence ID" value="KAF2255986.1"/>
    <property type="molecule type" value="Genomic_DNA"/>
</dbReference>
<reference evidence="1" key="1">
    <citation type="journal article" date="2020" name="Stud. Mycol.">
        <title>101 Dothideomycetes genomes: a test case for predicting lifestyles and emergence of pathogens.</title>
        <authorList>
            <person name="Haridas S."/>
            <person name="Albert R."/>
            <person name="Binder M."/>
            <person name="Bloem J."/>
            <person name="Labutti K."/>
            <person name="Salamov A."/>
            <person name="Andreopoulos B."/>
            <person name="Baker S."/>
            <person name="Barry K."/>
            <person name="Bills G."/>
            <person name="Bluhm B."/>
            <person name="Cannon C."/>
            <person name="Castanera R."/>
            <person name="Culley D."/>
            <person name="Daum C."/>
            <person name="Ezra D."/>
            <person name="Gonzalez J."/>
            <person name="Henrissat B."/>
            <person name="Kuo A."/>
            <person name="Liang C."/>
            <person name="Lipzen A."/>
            <person name="Lutzoni F."/>
            <person name="Magnuson J."/>
            <person name="Mondo S."/>
            <person name="Nolan M."/>
            <person name="Ohm R."/>
            <person name="Pangilinan J."/>
            <person name="Park H.-J."/>
            <person name="Ramirez L."/>
            <person name="Alfaro M."/>
            <person name="Sun H."/>
            <person name="Tritt A."/>
            <person name="Yoshinaga Y."/>
            <person name="Zwiers L.-H."/>
            <person name="Turgeon B."/>
            <person name="Goodwin S."/>
            <person name="Spatafora J."/>
            <person name="Crous P."/>
            <person name="Grigoriev I."/>
        </authorList>
    </citation>
    <scope>NUCLEOTIDE SEQUENCE</scope>
    <source>
        <strain evidence="1">CBS 122368</strain>
    </source>
</reference>
<dbReference type="Proteomes" id="UP000800094">
    <property type="component" value="Unassembled WGS sequence"/>
</dbReference>
<dbReference type="GeneID" id="54572984"/>
<gene>
    <name evidence="1" type="ORF">BU26DRAFT_12998</name>
</gene>
<dbReference type="AlphaFoldDB" id="A0A6A6J036"/>
<protein>
    <submittedName>
        <fullName evidence="1">Uncharacterized protein</fullName>
    </submittedName>
</protein>
<evidence type="ECO:0000313" key="2">
    <source>
        <dbReference type="Proteomes" id="UP000800094"/>
    </source>
</evidence>
<name>A0A6A6J036_9PLEO</name>
<keyword evidence="2" id="KW-1185">Reference proteome</keyword>
<proteinExistence type="predicted"/>